<dbReference type="RefSeq" id="WP_377314423.1">
    <property type="nucleotide sequence ID" value="NZ_JBHUIY010000004.1"/>
</dbReference>
<sequence>MTIAQTLLRIRAFAAQPGWTKTRLAREAGLHDTRLRHMDDDGWNPTRRTIEALESVIPPDWQPGPGADTPTPSEAA</sequence>
<feature type="region of interest" description="Disordered" evidence="1">
    <location>
        <begin position="56"/>
        <end position="76"/>
    </location>
</feature>
<organism evidence="2 3">
    <name type="scientific">Phaeospirillum tilakii</name>
    <dbReference type="NCBI Taxonomy" id="741673"/>
    <lineage>
        <taxon>Bacteria</taxon>
        <taxon>Pseudomonadati</taxon>
        <taxon>Pseudomonadota</taxon>
        <taxon>Alphaproteobacteria</taxon>
        <taxon>Rhodospirillales</taxon>
        <taxon>Rhodospirillaceae</taxon>
        <taxon>Phaeospirillum</taxon>
    </lineage>
</organism>
<accession>A0ABW5C602</accession>
<keyword evidence="3" id="KW-1185">Reference proteome</keyword>
<name>A0ABW5C602_9PROT</name>
<dbReference type="EMBL" id="JBHUIY010000004">
    <property type="protein sequence ID" value="MFD2232789.1"/>
    <property type="molecule type" value="Genomic_DNA"/>
</dbReference>
<gene>
    <name evidence="2" type="ORF">ACFSNB_03120</name>
</gene>
<proteinExistence type="predicted"/>
<reference evidence="3" key="1">
    <citation type="journal article" date="2019" name="Int. J. Syst. Evol. Microbiol.">
        <title>The Global Catalogue of Microorganisms (GCM) 10K type strain sequencing project: providing services to taxonomists for standard genome sequencing and annotation.</title>
        <authorList>
            <consortium name="The Broad Institute Genomics Platform"/>
            <consortium name="The Broad Institute Genome Sequencing Center for Infectious Disease"/>
            <person name="Wu L."/>
            <person name="Ma J."/>
        </authorList>
    </citation>
    <scope>NUCLEOTIDE SEQUENCE [LARGE SCALE GENOMIC DNA]</scope>
    <source>
        <strain evidence="3">KCTC 15012</strain>
    </source>
</reference>
<evidence type="ECO:0000313" key="3">
    <source>
        <dbReference type="Proteomes" id="UP001597296"/>
    </source>
</evidence>
<evidence type="ECO:0000313" key="2">
    <source>
        <dbReference type="EMBL" id="MFD2232789.1"/>
    </source>
</evidence>
<dbReference type="Proteomes" id="UP001597296">
    <property type="component" value="Unassembled WGS sequence"/>
</dbReference>
<comment type="caution">
    <text evidence="2">The sequence shown here is derived from an EMBL/GenBank/DDBJ whole genome shotgun (WGS) entry which is preliminary data.</text>
</comment>
<evidence type="ECO:0000256" key="1">
    <source>
        <dbReference type="SAM" id="MobiDB-lite"/>
    </source>
</evidence>
<protein>
    <submittedName>
        <fullName evidence="2">Helix-turn-helix domain-containing protein</fullName>
    </submittedName>
</protein>